<dbReference type="Proteomes" id="UP000232003">
    <property type="component" value="Chromosome"/>
</dbReference>
<reference evidence="1 2" key="1">
    <citation type="submission" date="2017-11" db="EMBL/GenBank/DDBJ databases">
        <title>Complete genome of a free-living desiccation-tolerant cyanobacterium and its photosynthetic adaptation to extreme terrestrial habitat.</title>
        <authorList>
            <person name="Shang J."/>
        </authorList>
    </citation>
    <scope>NUCLEOTIDE SEQUENCE [LARGE SCALE GENOMIC DNA]</scope>
    <source>
        <strain evidence="1 2">CCNUN1</strain>
    </source>
</reference>
<keyword evidence="2" id="KW-1185">Reference proteome</keyword>
<dbReference type="KEGG" id="nfl:COO91_06279"/>
<dbReference type="AlphaFoldDB" id="A0A2K8SY18"/>
<sequence length="41" mass="4659">MNQIAKKIMVRTSLLVIVLSTFTLTTQKLHFLKDSGVINVR</sequence>
<organism evidence="1 2">
    <name type="scientific">Nostoc flagelliforme CCNUN1</name>
    <dbReference type="NCBI Taxonomy" id="2038116"/>
    <lineage>
        <taxon>Bacteria</taxon>
        <taxon>Bacillati</taxon>
        <taxon>Cyanobacteriota</taxon>
        <taxon>Cyanophyceae</taxon>
        <taxon>Nostocales</taxon>
        <taxon>Nostocaceae</taxon>
        <taxon>Nostoc</taxon>
    </lineage>
</organism>
<dbReference type="EMBL" id="CP024785">
    <property type="protein sequence ID" value="AUB40270.1"/>
    <property type="molecule type" value="Genomic_DNA"/>
</dbReference>
<accession>A0A2K8SY18</accession>
<evidence type="ECO:0000313" key="1">
    <source>
        <dbReference type="EMBL" id="AUB40270.1"/>
    </source>
</evidence>
<name>A0A2K8SY18_9NOSO</name>
<protein>
    <submittedName>
        <fullName evidence="1">Uncharacterized protein</fullName>
    </submittedName>
</protein>
<evidence type="ECO:0000313" key="2">
    <source>
        <dbReference type="Proteomes" id="UP000232003"/>
    </source>
</evidence>
<gene>
    <name evidence="1" type="ORF">COO91_06279</name>
</gene>
<proteinExistence type="predicted"/>